<dbReference type="AlphaFoldDB" id="A0A1M6DAQ8"/>
<gene>
    <name evidence="1" type="ORF">SAMN02745163_00676</name>
</gene>
<dbReference type="EMBL" id="FQZB01000004">
    <property type="protein sequence ID" value="SHI70245.1"/>
    <property type="molecule type" value="Genomic_DNA"/>
</dbReference>
<evidence type="ECO:0000313" key="1">
    <source>
        <dbReference type="EMBL" id="SHI70245.1"/>
    </source>
</evidence>
<keyword evidence="2" id="KW-1185">Reference proteome</keyword>
<reference evidence="1 2" key="1">
    <citation type="submission" date="2016-11" db="EMBL/GenBank/DDBJ databases">
        <authorList>
            <person name="Jaros S."/>
            <person name="Januszkiewicz K."/>
            <person name="Wedrychowicz H."/>
        </authorList>
    </citation>
    <scope>NUCLEOTIDE SEQUENCE [LARGE SCALE GENOMIC DNA]</scope>
    <source>
        <strain evidence="1 2">DSM 21758</strain>
    </source>
</reference>
<protein>
    <submittedName>
        <fullName evidence="1">Uncharacterized protein</fullName>
    </submittedName>
</protein>
<dbReference type="Proteomes" id="UP000184310">
    <property type="component" value="Unassembled WGS sequence"/>
</dbReference>
<organism evidence="1 2">
    <name type="scientific">Clostridium cavendishii DSM 21758</name>
    <dbReference type="NCBI Taxonomy" id="1121302"/>
    <lineage>
        <taxon>Bacteria</taxon>
        <taxon>Bacillati</taxon>
        <taxon>Bacillota</taxon>
        <taxon>Clostridia</taxon>
        <taxon>Eubacteriales</taxon>
        <taxon>Clostridiaceae</taxon>
        <taxon>Clostridium</taxon>
    </lineage>
</organism>
<accession>A0A1M6DAQ8</accession>
<dbReference type="OrthoDB" id="1935347at2"/>
<dbReference type="RefSeq" id="WP_072985262.1">
    <property type="nucleotide sequence ID" value="NZ_FQZB01000004.1"/>
</dbReference>
<name>A0A1M6DAQ8_9CLOT</name>
<sequence>MRSKSSRNNDVLLKHRDKTTPKIYALLVELVNENREDLAEMVAKADYLIKYATVCIKDKDFAEAREALEGAAKRIKPVKEFGVNVEYLEYIYEGAKKKCK</sequence>
<proteinExistence type="predicted"/>
<evidence type="ECO:0000313" key="2">
    <source>
        <dbReference type="Proteomes" id="UP000184310"/>
    </source>
</evidence>